<accession>A0ABW3HQK3</accession>
<sequence length="148" mass="16398">MNGWQRNIALIIMAALTLTGSLISRPIADAASTDLTLERQSAEAVSNRQTVQPLERIVLKDTSMHDNQAYIALDALMKQTDGFISYNNENDTVDIVMNDMPFSLLLREQAIMSNGYEIPGDFYIADNGDVYLSVEQAAKLSKLNLAVR</sequence>
<name>A0ABW3HQK3_9BACL</name>
<reference evidence="2" key="1">
    <citation type="journal article" date="2019" name="Int. J. Syst. Evol. Microbiol.">
        <title>The Global Catalogue of Microorganisms (GCM) 10K type strain sequencing project: providing services to taxonomists for standard genome sequencing and annotation.</title>
        <authorList>
            <consortium name="The Broad Institute Genomics Platform"/>
            <consortium name="The Broad Institute Genome Sequencing Center for Infectious Disease"/>
            <person name="Wu L."/>
            <person name="Ma J."/>
        </authorList>
    </citation>
    <scope>NUCLEOTIDE SEQUENCE [LARGE SCALE GENOMIC DNA]</scope>
    <source>
        <strain evidence="2">CCUG 59129</strain>
    </source>
</reference>
<organism evidence="1 2">
    <name type="scientific">Paenibacillus chungangensis</name>
    <dbReference type="NCBI Taxonomy" id="696535"/>
    <lineage>
        <taxon>Bacteria</taxon>
        <taxon>Bacillati</taxon>
        <taxon>Bacillota</taxon>
        <taxon>Bacilli</taxon>
        <taxon>Bacillales</taxon>
        <taxon>Paenibacillaceae</taxon>
        <taxon>Paenibacillus</taxon>
    </lineage>
</organism>
<dbReference type="RefSeq" id="WP_377563988.1">
    <property type="nucleotide sequence ID" value="NZ_JBHTJZ010000011.1"/>
</dbReference>
<comment type="caution">
    <text evidence="1">The sequence shown here is derived from an EMBL/GenBank/DDBJ whole genome shotgun (WGS) entry which is preliminary data.</text>
</comment>
<proteinExistence type="predicted"/>
<evidence type="ECO:0008006" key="3">
    <source>
        <dbReference type="Google" id="ProtNLM"/>
    </source>
</evidence>
<gene>
    <name evidence="1" type="ORF">ACFQ2I_10125</name>
</gene>
<evidence type="ECO:0000313" key="1">
    <source>
        <dbReference type="EMBL" id="MFD0959745.1"/>
    </source>
</evidence>
<evidence type="ECO:0000313" key="2">
    <source>
        <dbReference type="Proteomes" id="UP001596989"/>
    </source>
</evidence>
<keyword evidence="2" id="KW-1185">Reference proteome</keyword>
<protein>
    <recommendedName>
        <fullName evidence="3">Copper amine oxidase-like N-terminal domain-containing protein</fullName>
    </recommendedName>
</protein>
<dbReference type="EMBL" id="JBHTJZ010000011">
    <property type="protein sequence ID" value="MFD0959745.1"/>
    <property type="molecule type" value="Genomic_DNA"/>
</dbReference>
<dbReference type="Proteomes" id="UP001596989">
    <property type="component" value="Unassembled WGS sequence"/>
</dbReference>